<accession>A0A9D5DRV3</accession>
<keyword evidence="1" id="KW-1133">Transmembrane helix</keyword>
<keyword evidence="1" id="KW-0472">Membrane</keyword>
<organism evidence="2 3">
    <name type="scientific">Alkalicoccobacillus plakortidis</name>
    <dbReference type="NCBI Taxonomy" id="444060"/>
    <lineage>
        <taxon>Bacteria</taxon>
        <taxon>Bacillati</taxon>
        <taxon>Bacillota</taxon>
        <taxon>Bacilli</taxon>
        <taxon>Bacillales</taxon>
        <taxon>Bacillaceae</taxon>
        <taxon>Alkalicoccobacillus</taxon>
    </lineage>
</organism>
<feature type="transmembrane region" description="Helical" evidence="1">
    <location>
        <begin position="54"/>
        <end position="74"/>
    </location>
</feature>
<feature type="transmembrane region" description="Helical" evidence="1">
    <location>
        <begin position="120"/>
        <end position="137"/>
    </location>
</feature>
<dbReference type="AlphaFoldDB" id="A0A9D5DRV3"/>
<gene>
    <name evidence="2" type="ORF">AN965_18345</name>
</gene>
<evidence type="ECO:0000256" key="1">
    <source>
        <dbReference type="SAM" id="Phobius"/>
    </source>
</evidence>
<feature type="transmembrane region" description="Helical" evidence="1">
    <location>
        <begin position="80"/>
        <end position="99"/>
    </location>
</feature>
<reference evidence="2 3" key="1">
    <citation type="submission" date="2015-09" db="EMBL/GenBank/DDBJ databases">
        <title>Genome sequencing project for genomic taxonomy and phylogenomics of Bacillus-like bacteria.</title>
        <authorList>
            <person name="Liu B."/>
            <person name="Wang J."/>
            <person name="Zhu Y."/>
            <person name="Liu G."/>
            <person name="Chen Q."/>
            <person name="Chen Z."/>
            <person name="Lan J."/>
            <person name="Che J."/>
            <person name="Ge C."/>
            <person name="Shi H."/>
            <person name="Pan Z."/>
            <person name="Liu X."/>
        </authorList>
    </citation>
    <scope>NUCLEOTIDE SEQUENCE [LARGE SCALE GENOMIC DNA]</scope>
    <source>
        <strain evidence="2 3">DSM 19153</strain>
    </source>
</reference>
<name>A0A9D5DRV3_9BACI</name>
<keyword evidence="1" id="KW-0812">Transmembrane</keyword>
<evidence type="ECO:0000313" key="3">
    <source>
        <dbReference type="Proteomes" id="UP000051061"/>
    </source>
</evidence>
<keyword evidence="3" id="KW-1185">Reference proteome</keyword>
<comment type="caution">
    <text evidence="2">The sequence shown here is derived from an EMBL/GenBank/DDBJ whole genome shotgun (WGS) entry which is preliminary data.</text>
</comment>
<feature type="transmembrane region" description="Helical" evidence="1">
    <location>
        <begin position="12"/>
        <end position="33"/>
    </location>
</feature>
<proteinExistence type="predicted"/>
<dbReference type="EMBL" id="LJJD01000040">
    <property type="protein sequence ID" value="KQL51733.1"/>
    <property type="molecule type" value="Genomic_DNA"/>
</dbReference>
<evidence type="ECO:0000313" key="2">
    <source>
        <dbReference type="EMBL" id="KQL51733.1"/>
    </source>
</evidence>
<evidence type="ECO:0008006" key="4">
    <source>
        <dbReference type="Google" id="ProtNLM"/>
    </source>
</evidence>
<sequence length="141" mass="16149">MEGEKNVSQIVLFATHMFTSIVLFLCIPLPFLYYAARLDDGERFKMRLIKVYRVILMIAHIGLLLLIATGIPLLVEWRSWWTWGVVLLTLVIGASLGITSKSLRLMASGEQEYEKPFRKASLLLAFSIGAMFLLKYSRYLM</sequence>
<dbReference type="Proteomes" id="UP000051061">
    <property type="component" value="Unassembled WGS sequence"/>
</dbReference>
<protein>
    <recommendedName>
        <fullName evidence="4">DUF2269 family protein</fullName>
    </recommendedName>
</protein>